<evidence type="ECO:0000256" key="11">
    <source>
        <dbReference type="ARBA" id="ARBA00023204"/>
    </source>
</evidence>
<feature type="domain" description="Helicase ATP-binding" evidence="15">
    <location>
        <begin position="7"/>
        <end position="281"/>
    </location>
</feature>
<evidence type="ECO:0000313" key="17">
    <source>
        <dbReference type="Proteomes" id="UP000002072"/>
    </source>
</evidence>
<evidence type="ECO:0000256" key="4">
    <source>
        <dbReference type="ARBA" id="ARBA00022763"/>
    </source>
</evidence>
<dbReference type="InterPro" id="IPR010614">
    <property type="entry name" value="RAD3-like_helicase_DEAD"/>
</dbReference>
<evidence type="ECO:0000256" key="5">
    <source>
        <dbReference type="ARBA" id="ARBA00022801"/>
    </source>
</evidence>
<protein>
    <submittedName>
        <fullName evidence="16">Helicase c2</fullName>
    </submittedName>
</protein>
<keyword evidence="3" id="KW-0547">Nucleotide-binding</keyword>
<dbReference type="EMBL" id="CP001779">
    <property type="protein sequence ID" value="ACZ01008.1"/>
    <property type="molecule type" value="Genomic_DNA"/>
</dbReference>
<evidence type="ECO:0000259" key="15">
    <source>
        <dbReference type="PROSITE" id="PS51193"/>
    </source>
</evidence>
<dbReference type="GO" id="GO:0016818">
    <property type="term" value="F:hydrolase activity, acting on acid anhydrides, in phosphorus-containing anhydrides"/>
    <property type="evidence" value="ECO:0007669"/>
    <property type="project" value="InterPro"/>
</dbReference>
<dbReference type="Proteomes" id="UP000002072">
    <property type="component" value="Chromosome"/>
</dbReference>
<evidence type="ECO:0000256" key="1">
    <source>
        <dbReference type="ARBA" id="ARBA00022485"/>
    </source>
</evidence>
<dbReference type="Gene3D" id="3.40.50.300">
    <property type="entry name" value="P-loop containing nucleotide triphosphate hydrolases"/>
    <property type="match status" value="2"/>
</dbReference>
<evidence type="ECO:0000256" key="8">
    <source>
        <dbReference type="ARBA" id="ARBA00023004"/>
    </source>
</evidence>
<name>D1AXI2_STRM9</name>
<keyword evidence="6 16" id="KW-0347">Helicase</keyword>
<dbReference type="AlphaFoldDB" id="D1AXI2"/>
<dbReference type="InterPro" id="IPR027417">
    <property type="entry name" value="P-loop_NTPase"/>
</dbReference>
<dbReference type="SMART" id="SM00491">
    <property type="entry name" value="HELICc2"/>
    <property type="match status" value="1"/>
</dbReference>
<dbReference type="STRING" id="519441.Smon_0528"/>
<reference evidence="16 17" key="1">
    <citation type="journal article" date="2009" name="Stand. Genomic Sci.">
        <title>Complete genome sequence of Streptobacillus moniliformis type strain (9901T).</title>
        <authorList>
            <person name="Nolan M."/>
            <person name="Gronow S."/>
            <person name="Lapidus A."/>
            <person name="Ivanova N."/>
            <person name="Copeland A."/>
            <person name="Lucas S."/>
            <person name="Del Rio T.G."/>
            <person name="Chen F."/>
            <person name="Tice H."/>
            <person name="Pitluck S."/>
            <person name="Cheng J.F."/>
            <person name="Sims D."/>
            <person name="Meincke L."/>
            <person name="Bruce D."/>
            <person name="Goodwin L."/>
            <person name="Brettin T."/>
            <person name="Han C."/>
            <person name="Detter J.C."/>
            <person name="Ovchinikova G."/>
            <person name="Pati A."/>
            <person name="Mavromatis K."/>
            <person name="Mikhailova N."/>
            <person name="Chen A."/>
            <person name="Palaniappan K."/>
            <person name="Land M."/>
            <person name="Hauser L."/>
            <person name="Chang Y.J."/>
            <person name="Jeffries C.D."/>
            <person name="Rohde M."/>
            <person name="Sproer C."/>
            <person name="Goker M."/>
            <person name="Bristow J."/>
            <person name="Eisen J.A."/>
            <person name="Markowitz V."/>
            <person name="Hugenholtz P."/>
            <person name="Kyrpides N.C."/>
            <person name="Klenk H.P."/>
            <person name="Chain P."/>
        </authorList>
    </citation>
    <scope>NUCLEOTIDE SEQUENCE [LARGE SCALE GENOMIC DNA]</scope>
    <source>
        <strain evidence="17">ATCC 14647 / DSM 12112 / NCTC 10651 / 9901</strain>
    </source>
</reference>
<dbReference type="HOGENOM" id="CLU_012117_2_0_0"/>
<evidence type="ECO:0000256" key="9">
    <source>
        <dbReference type="ARBA" id="ARBA00023014"/>
    </source>
</evidence>
<dbReference type="GO" id="GO:0046872">
    <property type="term" value="F:metal ion binding"/>
    <property type="evidence" value="ECO:0007669"/>
    <property type="project" value="UniProtKB-KW"/>
</dbReference>
<keyword evidence="2" id="KW-0479">Metal-binding</keyword>
<dbReference type="InterPro" id="IPR014013">
    <property type="entry name" value="Helic_SF1/SF2_ATP-bd_DinG/Rad3"/>
</dbReference>
<sequence length="667" mass="77739">MIEKIYNRLYSDYDFEKRENQINMSKIIKKGIDNDMPVLLEAETGSGKTLGYLIPAIDFALTEMKNIVISTNTLNLQDQILNKELPLLKKLFGEKMKYTLIKGRNNYVCKRKLQDLVMKSDDEKYMDLIEAVKASLTGDRSDIKYKISNDLWNEIKSDKDSTFANKCPYYKSCYFYLSRSKNEHCNIFIVNHHILLLDHIIKQNNNVGLIPKYDLIVIDEAHNLENVVRKYYSLSFSFKEVFKIIGMLYSNNVKDIENAGLIGKIIINISENSNHFLIDELKEIFFSNINNIYYALVELRKKIVRKYTDLNQNGILTKDICDLNVNDLLEKIFSSNLILKKEVYRLINFLEERDELDKDNLRLFLSSSYNNLEEHLNTLQEIFELNYEKYIYWMNLDIDNVFPIINATPYSISKEFGENFIEKIRKVILISATLTVGNSFRYIKNSLGIIDSVEENIPSEFDYLNNMNIYLPDNLPLPNEIDFNERATKFILDYAEKNNGKCFVLFTSYKDLKFVANYLNKYSSSLNVLIQGEYEIIELIKMFKEKENSILLGTYSFWEGVDVQGEALSNVIIFKLPFQVPDDPIVSSICYRLNELNSNSAFKEFQLPYAVLKMKQGVGRLIRSKEDKGNIIILDKRIHKKSYGKIILKSLPKGNIEILSIEDILLK</sequence>
<dbReference type="PROSITE" id="PS51193">
    <property type="entry name" value="HELICASE_ATP_BIND_2"/>
    <property type="match status" value="1"/>
</dbReference>
<dbReference type="InterPro" id="IPR006554">
    <property type="entry name" value="Helicase-like_DEXD_c2"/>
</dbReference>
<dbReference type="GO" id="GO:0051539">
    <property type="term" value="F:4 iron, 4 sulfur cluster binding"/>
    <property type="evidence" value="ECO:0007669"/>
    <property type="project" value="UniProtKB-KW"/>
</dbReference>
<keyword evidence="10" id="KW-0238">DNA-binding</keyword>
<dbReference type="PROSITE" id="PS51192">
    <property type="entry name" value="HELICASE_ATP_BIND_1"/>
    <property type="match status" value="1"/>
</dbReference>
<keyword evidence="5" id="KW-0378">Hydrolase</keyword>
<dbReference type="GO" id="GO:0006281">
    <property type="term" value="P:DNA repair"/>
    <property type="evidence" value="ECO:0007669"/>
    <property type="project" value="UniProtKB-KW"/>
</dbReference>
<dbReference type="SUPFAM" id="SSF52540">
    <property type="entry name" value="P-loop containing nucleoside triphosphate hydrolases"/>
    <property type="match status" value="1"/>
</dbReference>
<evidence type="ECO:0000256" key="10">
    <source>
        <dbReference type="ARBA" id="ARBA00023125"/>
    </source>
</evidence>
<keyword evidence="8" id="KW-0408">Iron</keyword>
<evidence type="ECO:0000256" key="12">
    <source>
        <dbReference type="ARBA" id="ARBA00023235"/>
    </source>
</evidence>
<dbReference type="OrthoDB" id="9803913at2"/>
<evidence type="ECO:0000313" key="16">
    <source>
        <dbReference type="EMBL" id="ACZ01008.1"/>
    </source>
</evidence>
<dbReference type="GeneID" id="29672833"/>
<dbReference type="RefSeq" id="WP_012858564.1">
    <property type="nucleotide sequence ID" value="NC_013515.1"/>
</dbReference>
<dbReference type="KEGG" id="smf:Smon_0528"/>
<evidence type="ECO:0000256" key="7">
    <source>
        <dbReference type="ARBA" id="ARBA00022840"/>
    </source>
</evidence>
<evidence type="ECO:0000256" key="3">
    <source>
        <dbReference type="ARBA" id="ARBA00022741"/>
    </source>
</evidence>
<dbReference type="PANTHER" id="PTHR11472">
    <property type="entry name" value="DNA REPAIR DEAD HELICASE RAD3/XP-D SUBFAMILY MEMBER"/>
    <property type="match status" value="1"/>
</dbReference>
<gene>
    <name evidence="16" type="ordered locus">Smon_0528</name>
</gene>
<proteinExistence type="inferred from homology"/>
<dbReference type="InterPro" id="IPR006555">
    <property type="entry name" value="ATP-dep_Helicase_C"/>
</dbReference>
<evidence type="ECO:0000256" key="2">
    <source>
        <dbReference type="ARBA" id="ARBA00022723"/>
    </source>
</evidence>
<dbReference type="GO" id="GO:0005524">
    <property type="term" value="F:ATP binding"/>
    <property type="evidence" value="ECO:0007669"/>
    <property type="project" value="UniProtKB-KW"/>
</dbReference>
<dbReference type="Pfam" id="PF13307">
    <property type="entry name" value="Helicase_C_2"/>
    <property type="match status" value="1"/>
</dbReference>
<evidence type="ECO:0000259" key="14">
    <source>
        <dbReference type="PROSITE" id="PS51192"/>
    </source>
</evidence>
<keyword evidence="11" id="KW-0234">DNA repair</keyword>
<keyword evidence="12" id="KW-0413">Isomerase</keyword>
<dbReference type="eggNOG" id="COG1199">
    <property type="taxonomic scope" value="Bacteria"/>
</dbReference>
<keyword evidence="4" id="KW-0227">DNA damage</keyword>
<comment type="similarity">
    <text evidence="13">Belongs to the helicase family. DinG subfamily.</text>
</comment>
<feature type="domain" description="Helicase ATP-binding" evidence="14">
    <location>
        <begin position="29"/>
        <end position="237"/>
    </location>
</feature>
<keyword evidence="1" id="KW-0004">4Fe-4S</keyword>
<dbReference type="SMART" id="SM00488">
    <property type="entry name" value="DEXDc2"/>
    <property type="match status" value="1"/>
</dbReference>
<evidence type="ECO:0000256" key="6">
    <source>
        <dbReference type="ARBA" id="ARBA00022806"/>
    </source>
</evidence>
<keyword evidence="7" id="KW-0067">ATP-binding</keyword>
<dbReference type="Pfam" id="PF06733">
    <property type="entry name" value="DEAD_2"/>
    <property type="match status" value="1"/>
</dbReference>
<dbReference type="GO" id="GO:0003678">
    <property type="term" value="F:DNA helicase activity"/>
    <property type="evidence" value="ECO:0007669"/>
    <property type="project" value="InterPro"/>
</dbReference>
<dbReference type="SMART" id="SM00487">
    <property type="entry name" value="DEXDc"/>
    <property type="match status" value="1"/>
</dbReference>
<dbReference type="InterPro" id="IPR045028">
    <property type="entry name" value="DinG/Rad3-like"/>
</dbReference>
<organism evidence="16 17">
    <name type="scientific">Streptobacillus moniliformis (strain ATCC 14647 / DSM 12112 / NCTC 10651 / 9901)</name>
    <dbReference type="NCBI Taxonomy" id="519441"/>
    <lineage>
        <taxon>Bacteria</taxon>
        <taxon>Fusobacteriati</taxon>
        <taxon>Fusobacteriota</taxon>
        <taxon>Fusobacteriia</taxon>
        <taxon>Fusobacteriales</taxon>
        <taxon>Leptotrichiaceae</taxon>
        <taxon>Streptobacillus</taxon>
    </lineage>
</organism>
<accession>D1AXI2</accession>
<evidence type="ECO:0000256" key="13">
    <source>
        <dbReference type="ARBA" id="ARBA00038058"/>
    </source>
</evidence>
<dbReference type="InterPro" id="IPR014001">
    <property type="entry name" value="Helicase_ATP-bd"/>
</dbReference>
<dbReference type="GO" id="GO:0003677">
    <property type="term" value="F:DNA binding"/>
    <property type="evidence" value="ECO:0007669"/>
    <property type="project" value="UniProtKB-KW"/>
</dbReference>
<dbReference type="PANTHER" id="PTHR11472:SF34">
    <property type="entry name" value="REGULATOR OF TELOMERE ELONGATION HELICASE 1"/>
    <property type="match status" value="1"/>
</dbReference>
<keyword evidence="17" id="KW-1185">Reference proteome</keyword>
<keyword evidence="9" id="KW-0411">Iron-sulfur</keyword>